<dbReference type="PANTHER" id="PTHR23502:SF51">
    <property type="entry name" value="QUINIDINE RESISTANCE PROTEIN 1-RELATED"/>
    <property type="match status" value="1"/>
</dbReference>
<dbReference type="FunFam" id="1.20.1250.20:FF:000172">
    <property type="entry name" value="MFS multidrug resistance transporter"/>
    <property type="match status" value="1"/>
</dbReference>
<feature type="domain" description="Major facilitator superfamily (MFS) profile" evidence="10">
    <location>
        <begin position="84"/>
        <end position="530"/>
    </location>
</feature>
<dbReference type="PRINTS" id="PR01035">
    <property type="entry name" value="TCRTETA"/>
</dbReference>
<accession>A0AAJ0G7T1</accession>
<evidence type="ECO:0000256" key="4">
    <source>
        <dbReference type="ARBA" id="ARBA00022989"/>
    </source>
</evidence>
<dbReference type="InterPro" id="IPR001958">
    <property type="entry name" value="Tet-R_TetA/multi-R_MdtG-like"/>
</dbReference>
<evidence type="ECO:0000259" key="10">
    <source>
        <dbReference type="PROSITE" id="PS50850"/>
    </source>
</evidence>
<feature type="transmembrane region" description="Helical" evidence="9">
    <location>
        <begin position="324"/>
        <end position="343"/>
    </location>
</feature>
<dbReference type="PROSITE" id="PS50850">
    <property type="entry name" value="MFS"/>
    <property type="match status" value="1"/>
</dbReference>
<comment type="caution">
    <text evidence="11">The sequence shown here is derived from an EMBL/GenBank/DDBJ whole genome shotgun (WGS) entry which is preliminary data.</text>
</comment>
<proteinExistence type="predicted"/>
<comment type="function">
    <text evidence="7">MFS-type transporter; part of the gene cluster that mediates the biosynthesis of squalestatin S1 (SQS1, also known as zaragozic acid A), a heavily oxidized fungal polyketide that offers potent cholesterol lowering activity by targeting squalene synthase (SS).</text>
</comment>
<dbReference type="CDD" id="cd17323">
    <property type="entry name" value="MFS_Tpo1_MDR_like"/>
    <property type="match status" value="1"/>
</dbReference>
<evidence type="ECO:0000256" key="8">
    <source>
        <dbReference type="SAM" id="MobiDB-lite"/>
    </source>
</evidence>
<evidence type="ECO:0000313" key="12">
    <source>
        <dbReference type="Proteomes" id="UP001271007"/>
    </source>
</evidence>
<dbReference type="AlphaFoldDB" id="A0AAJ0G7T1"/>
<dbReference type="SUPFAM" id="SSF103473">
    <property type="entry name" value="MFS general substrate transporter"/>
    <property type="match status" value="1"/>
</dbReference>
<feature type="transmembrane region" description="Helical" evidence="9">
    <location>
        <begin position="478"/>
        <end position="499"/>
    </location>
</feature>
<dbReference type="Pfam" id="PF07690">
    <property type="entry name" value="MFS_1"/>
    <property type="match status" value="1"/>
</dbReference>
<feature type="transmembrane region" description="Helical" evidence="9">
    <location>
        <begin position="355"/>
        <end position="375"/>
    </location>
</feature>
<keyword evidence="5 9" id="KW-0472">Membrane</keyword>
<evidence type="ECO:0000256" key="1">
    <source>
        <dbReference type="ARBA" id="ARBA00004141"/>
    </source>
</evidence>
<dbReference type="GO" id="GO:0015137">
    <property type="term" value="F:citrate transmembrane transporter activity"/>
    <property type="evidence" value="ECO:0007669"/>
    <property type="project" value="UniProtKB-ARBA"/>
</dbReference>
<dbReference type="PANTHER" id="PTHR23502">
    <property type="entry name" value="MAJOR FACILITATOR SUPERFAMILY"/>
    <property type="match status" value="1"/>
</dbReference>
<evidence type="ECO:0000256" key="6">
    <source>
        <dbReference type="ARBA" id="ARBA00023180"/>
    </source>
</evidence>
<dbReference type="InterPro" id="IPR011701">
    <property type="entry name" value="MFS"/>
</dbReference>
<feature type="region of interest" description="Disordered" evidence="8">
    <location>
        <begin position="536"/>
        <end position="560"/>
    </location>
</feature>
<evidence type="ECO:0000256" key="9">
    <source>
        <dbReference type="SAM" id="Phobius"/>
    </source>
</evidence>
<dbReference type="Gene3D" id="1.20.1250.20">
    <property type="entry name" value="MFS general substrate transporter like domains"/>
    <property type="match status" value="1"/>
</dbReference>
<keyword evidence="6" id="KW-0325">Glycoprotein</keyword>
<protein>
    <recommendedName>
        <fullName evidence="10">Major facilitator superfamily (MFS) profile domain-containing protein</fullName>
    </recommendedName>
</protein>
<keyword evidence="2" id="KW-0813">Transport</keyword>
<dbReference type="FunFam" id="1.20.1720.10:FF:000009">
    <property type="entry name" value="MFS multidrug transporter"/>
    <property type="match status" value="1"/>
</dbReference>
<feature type="compositionally biased region" description="Polar residues" evidence="8">
    <location>
        <begin position="1"/>
        <end position="12"/>
    </location>
</feature>
<comment type="subcellular location">
    <subcellularLocation>
        <location evidence="1">Membrane</location>
        <topology evidence="1">Multi-pass membrane protein</topology>
    </subcellularLocation>
</comment>
<dbReference type="Proteomes" id="UP001271007">
    <property type="component" value="Unassembled WGS sequence"/>
</dbReference>
<evidence type="ECO:0000256" key="5">
    <source>
        <dbReference type="ARBA" id="ARBA00023136"/>
    </source>
</evidence>
<dbReference type="GO" id="GO:0005886">
    <property type="term" value="C:plasma membrane"/>
    <property type="evidence" value="ECO:0007669"/>
    <property type="project" value="UniProtKB-ARBA"/>
</dbReference>
<gene>
    <name evidence="11" type="ORF">LTR09_011480</name>
</gene>
<feature type="transmembrane region" description="Helical" evidence="9">
    <location>
        <begin position="440"/>
        <end position="466"/>
    </location>
</feature>
<dbReference type="InterPro" id="IPR020846">
    <property type="entry name" value="MFS_dom"/>
</dbReference>
<dbReference type="GO" id="GO:0140115">
    <property type="term" value="P:export across plasma membrane"/>
    <property type="evidence" value="ECO:0007669"/>
    <property type="project" value="UniProtKB-ARBA"/>
</dbReference>
<feature type="compositionally biased region" description="Basic and acidic residues" evidence="8">
    <location>
        <begin position="46"/>
        <end position="57"/>
    </location>
</feature>
<evidence type="ECO:0000256" key="2">
    <source>
        <dbReference type="ARBA" id="ARBA00022448"/>
    </source>
</evidence>
<feature type="region of interest" description="Disordered" evidence="8">
    <location>
        <begin position="1"/>
        <end position="73"/>
    </location>
</feature>
<sequence length="560" mass="60779">MSAIPGQSNTLTDAPGRLSNTEDGREHQYAASNSTPRGASANATEEQAKVDVSKTADDEQQQTAQQQDGDRPFSVFSHNEKKIILLCAGSCAFFSPISGQIYFPSLPQIAKDLNVSHSLVNLTITVYLIGEILTFCKILQGLAPAFVGGFSDTSGRRPAYLACVVIYSAANIGLALQNNYAALMVLRCLQSAGSSGTAALANAVVSDIITSQQRGAYVSYLSVAPQAGPSLGPIIGGLLGQYLGWHSIFWFLLICSVVVLIPVSIFMPETCRRVVEDGRVERRLISQGKEIAYDRRTELAKARRLRFPSPLGSIKIIFTKEAGFILFYIGVVACAYYSMLTLLPSQFGSVYGFNQVQIALCYLPIGCGSLLASFTRGRFIDARYKYHAQRLGMPLDYNRQMDLSHFPIERARIEVALPTLALGTSCIIGFGWMIQAKVNLAGPLIFLFVIGFCVSSSVNTISVLLVDMYPGRAGAASAANNLVRCWMGAGATAGVAPLIDKIGIGWTTTFFALLCLAFSPILWYVMQNGPRWRRAANERREQHKTERAAEADVGGEKGRQ</sequence>
<feature type="transmembrane region" description="Helical" evidence="9">
    <location>
        <begin position="415"/>
        <end position="434"/>
    </location>
</feature>
<feature type="transmembrane region" description="Helical" evidence="9">
    <location>
        <begin position="505"/>
        <end position="525"/>
    </location>
</feature>
<reference evidence="11" key="1">
    <citation type="submission" date="2023-04" db="EMBL/GenBank/DDBJ databases">
        <title>Black Yeasts Isolated from many extreme environments.</title>
        <authorList>
            <person name="Coleine C."/>
            <person name="Stajich J.E."/>
            <person name="Selbmann L."/>
        </authorList>
    </citation>
    <scope>NUCLEOTIDE SEQUENCE</scope>
    <source>
        <strain evidence="11">CCFEE 5312</strain>
    </source>
</reference>
<dbReference type="EMBL" id="JAWDJX010000069">
    <property type="protein sequence ID" value="KAK3047055.1"/>
    <property type="molecule type" value="Genomic_DNA"/>
</dbReference>
<keyword evidence="3 9" id="KW-0812">Transmembrane</keyword>
<feature type="transmembrane region" description="Helical" evidence="9">
    <location>
        <begin position="248"/>
        <end position="267"/>
    </location>
</feature>
<organism evidence="11 12">
    <name type="scientific">Extremus antarcticus</name>
    <dbReference type="NCBI Taxonomy" id="702011"/>
    <lineage>
        <taxon>Eukaryota</taxon>
        <taxon>Fungi</taxon>
        <taxon>Dikarya</taxon>
        <taxon>Ascomycota</taxon>
        <taxon>Pezizomycotina</taxon>
        <taxon>Dothideomycetes</taxon>
        <taxon>Dothideomycetidae</taxon>
        <taxon>Mycosphaerellales</taxon>
        <taxon>Extremaceae</taxon>
        <taxon>Extremus</taxon>
    </lineage>
</organism>
<feature type="compositionally biased region" description="Polar residues" evidence="8">
    <location>
        <begin position="30"/>
        <end position="45"/>
    </location>
</feature>
<name>A0AAJ0G7T1_9PEZI</name>
<keyword evidence="4 9" id="KW-1133">Transmembrane helix</keyword>
<keyword evidence="12" id="KW-1185">Reference proteome</keyword>
<evidence type="ECO:0000256" key="7">
    <source>
        <dbReference type="ARBA" id="ARBA00056296"/>
    </source>
</evidence>
<dbReference type="InterPro" id="IPR036259">
    <property type="entry name" value="MFS_trans_sf"/>
</dbReference>
<evidence type="ECO:0000256" key="3">
    <source>
        <dbReference type="ARBA" id="ARBA00022692"/>
    </source>
</evidence>
<evidence type="ECO:0000313" key="11">
    <source>
        <dbReference type="EMBL" id="KAK3047055.1"/>
    </source>
</evidence>